<feature type="compositionally biased region" description="Acidic residues" evidence="3">
    <location>
        <begin position="173"/>
        <end position="189"/>
    </location>
</feature>
<dbReference type="PANTHER" id="PTHR15441:SF2">
    <property type="entry name" value="RIBONUCLEASE P_MRP PROTEIN SUBUNIT POP5"/>
    <property type="match status" value="1"/>
</dbReference>
<keyword evidence="5" id="KW-1185">Reference proteome</keyword>
<name>A0AAI8YQT6_9PEZI</name>
<dbReference type="GO" id="GO:0000172">
    <property type="term" value="C:ribonuclease MRP complex"/>
    <property type="evidence" value="ECO:0007669"/>
    <property type="project" value="TreeGrafter"/>
</dbReference>
<keyword evidence="2" id="KW-0819">tRNA processing</keyword>
<reference evidence="4" key="1">
    <citation type="submission" date="2023-10" db="EMBL/GenBank/DDBJ databases">
        <authorList>
            <person name="Hackl T."/>
        </authorList>
    </citation>
    <scope>NUCLEOTIDE SEQUENCE</scope>
</reference>
<evidence type="ECO:0000256" key="2">
    <source>
        <dbReference type="ARBA" id="ARBA00022694"/>
    </source>
</evidence>
<dbReference type="Proteomes" id="UP001295740">
    <property type="component" value="Unassembled WGS sequence"/>
</dbReference>
<evidence type="ECO:0000313" key="4">
    <source>
        <dbReference type="EMBL" id="CAJ2513895.1"/>
    </source>
</evidence>
<proteinExistence type="inferred from homology"/>
<dbReference type="Pfam" id="PF01900">
    <property type="entry name" value="RNase_P_Rpp14"/>
    <property type="match status" value="1"/>
</dbReference>
<organism evidence="4 5">
    <name type="scientific">Anthostomella pinea</name>
    <dbReference type="NCBI Taxonomy" id="933095"/>
    <lineage>
        <taxon>Eukaryota</taxon>
        <taxon>Fungi</taxon>
        <taxon>Dikarya</taxon>
        <taxon>Ascomycota</taxon>
        <taxon>Pezizomycotina</taxon>
        <taxon>Sordariomycetes</taxon>
        <taxon>Xylariomycetidae</taxon>
        <taxon>Xylariales</taxon>
        <taxon>Xylariaceae</taxon>
        <taxon>Anthostomella</taxon>
    </lineage>
</organism>
<sequence length="189" mass="20722">MVRIKERYLLVNILYPSEIGSRPDIPDVVVINQPTTDELTPVALMRGIRAEVAAFFGDHGSGAIEGAAFSVKYSSPATSTFIIRTSRASYRYVWTALTFMDIVPVKHGKPCTFQVVHVSGTIRKAEEEAIRRARNLIFAAQNGQSQRSADPLANMFGSSKRPTHEGAGADRFDVDDEESDVEMGEVSDG</sequence>
<comment type="caution">
    <text evidence="4">The sequence shown here is derived from an EMBL/GenBank/DDBJ whole genome shotgun (WGS) entry which is preliminary data.</text>
</comment>
<gene>
    <name evidence="4" type="ORF">KHLLAP_LOCUS14363</name>
</gene>
<dbReference type="InterPro" id="IPR038085">
    <property type="entry name" value="Rnp2-like_sf"/>
</dbReference>
<dbReference type="InterPro" id="IPR002759">
    <property type="entry name" value="Pop5/Rpp14/Rnp2-like"/>
</dbReference>
<evidence type="ECO:0000256" key="1">
    <source>
        <dbReference type="ARBA" id="ARBA00010800"/>
    </source>
</evidence>
<evidence type="ECO:0000256" key="3">
    <source>
        <dbReference type="SAM" id="MobiDB-lite"/>
    </source>
</evidence>
<comment type="similarity">
    <text evidence="1">Belongs to the eukaryotic/archaeal RNase P protein component 2 family.</text>
</comment>
<dbReference type="Gene3D" id="3.30.70.3250">
    <property type="entry name" value="Ribonuclease P, Pop5 subunit"/>
    <property type="match status" value="1"/>
</dbReference>
<feature type="region of interest" description="Disordered" evidence="3">
    <location>
        <begin position="148"/>
        <end position="189"/>
    </location>
</feature>
<dbReference type="GO" id="GO:0033204">
    <property type="term" value="F:ribonuclease P RNA binding"/>
    <property type="evidence" value="ECO:0007669"/>
    <property type="project" value="TreeGrafter"/>
</dbReference>
<evidence type="ECO:0000313" key="5">
    <source>
        <dbReference type="Proteomes" id="UP001295740"/>
    </source>
</evidence>
<dbReference type="GO" id="GO:0005730">
    <property type="term" value="C:nucleolus"/>
    <property type="evidence" value="ECO:0007669"/>
    <property type="project" value="TreeGrafter"/>
</dbReference>
<dbReference type="EMBL" id="CAUWAG010000020">
    <property type="protein sequence ID" value="CAJ2513895.1"/>
    <property type="molecule type" value="Genomic_DNA"/>
</dbReference>
<dbReference type="GO" id="GO:0030681">
    <property type="term" value="C:multimeric ribonuclease P complex"/>
    <property type="evidence" value="ECO:0007669"/>
    <property type="project" value="TreeGrafter"/>
</dbReference>
<accession>A0AAI8YQT6</accession>
<dbReference type="GO" id="GO:0001682">
    <property type="term" value="P:tRNA 5'-leader removal"/>
    <property type="evidence" value="ECO:0007669"/>
    <property type="project" value="InterPro"/>
</dbReference>
<dbReference type="PANTHER" id="PTHR15441">
    <property type="entry name" value="RIBONUCLEASE P PROTEIN SUBUNIT P14"/>
    <property type="match status" value="1"/>
</dbReference>
<feature type="compositionally biased region" description="Basic and acidic residues" evidence="3">
    <location>
        <begin position="162"/>
        <end position="172"/>
    </location>
</feature>
<dbReference type="SUPFAM" id="SSF160350">
    <property type="entry name" value="Rnp2-like"/>
    <property type="match status" value="1"/>
</dbReference>
<dbReference type="AlphaFoldDB" id="A0AAI8YQT6"/>
<protein>
    <submittedName>
        <fullName evidence="4">Uu.00g020140.m01.CDS01</fullName>
    </submittedName>
</protein>